<reference evidence="3 4" key="2">
    <citation type="journal article" date="2014" name="PLoS Genet.">
        <title>Phylogenetically driven sequencing of extremely halophilic archaea reveals strategies for static and dynamic osmo-response.</title>
        <authorList>
            <person name="Becker E.A."/>
            <person name="Seitzer P.M."/>
            <person name="Tritt A."/>
            <person name="Larsen D."/>
            <person name="Krusor M."/>
            <person name="Yao A.I."/>
            <person name="Wu D."/>
            <person name="Madern D."/>
            <person name="Eisen J.A."/>
            <person name="Darling A.E."/>
            <person name="Facciotti M.T."/>
        </authorList>
    </citation>
    <scope>NUCLEOTIDE SEQUENCE [LARGE SCALE GENOMIC DNA]</scope>
    <source>
        <strain evidence="4">ATCC 29605 / DSM 3757 / JCM 8879 / NBRC 14742 / NCIMB 2012 / VKM B-1768 / DS2</strain>
    </source>
</reference>
<dbReference type="GO" id="GO:0003700">
    <property type="term" value="F:DNA-binding transcription factor activity"/>
    <property type="evidence" value="ECO:0007669"/>
    <property type="project" value="InterPro"/>
</dbReference>
<dbReference type="InterPro" id="IPR011991">
    <property type="entry name" value="ArsR-like_HTH"/>
</dbReference>
<dbReference type="EMBL" id="AOHU01000040">
    <property type="protein sequence ID" value="ELY33744.1"/>
    <property type="molecule type" value="Genomic_DNA"/>
</dbReference>
<dbReference type="InterPro" id="IPR001845">
    <property type="entry name" value="HTH_ArsR_DNA-bd_dom"/>
</dbReference>
<accession>L9V9I5</accession>
<comment type="caution">
    <text evidence="3">The sequence shown here is derived from an EMBL/GenBank/DDBJ whole genome shotgun (WGS) entry which is preliminary data.</text>
</comment>
<reference evidence="4" key="1">
    <citation type="submission" date="2012-11" db="EMBL/GenBank/DDBJ databases">
        <authorList>
            <person name="Becker E.A."/>
            <person name="Seitzer P."/>
            <person name="Tritt A."/>
            <person name="Larsen D."/>
            <person name="Yao A."/>
            <person name="Wu D."/>
            <person name="Darling A."/>
            <person name="Eisen J.A."/>
            <person name="Facciotti M.T."/>
        </authorList>
    </citation>
    <scope>NUCLEOTIDE SEQUENCE [LARGE SCALE GENOMIC DNA]</scope>
    <source>
        <strain evidence="4">ATCC 29605 / DSM 3757 / JCM 8879 / NBRC 14742 / NCIMB 2012 / VKM B-1768 / DS2</strain>
    </source>
</reference>
<feature type="domain" description="HTH arsR-type" evidence="2">
    <location>
        <begin position="78"/>
        <end position="156"/>
    </location>
</feature>
<feature type="compositionally biased region" description="Low complexity" evidence="1">
    <location>
        <begin position="157"/>
        <end position="168"/>
    </location>
</feature>
<protein>
    <recommendedName>
        <fullName evidence="2">HTH arsR-type domain-containing protein</fullName>
    </recommendedName>
</protein>
<feature type="region of interest" description="Disordered" evidence="1">
    <location>
        <begin position="155"/>
        <end position="184"/>
    </location>
</feature>
<dbReference type="Pfam" id="PF12840">
    <property type="entry name" value="HTH_20"/>
    <property type="match status" value="1"/>
</dbReference>
<dbReference type="CDD" id="cd00090">
    <property type="entry name" value="HTH_ARSR"/>
    <property type="match status" value="1"/>
</dbReference>
<dbReference type="SMART" id="SM00418">
    <property type="entry name" value="HTH_ARSR"/>
    <property type="match status" value="1"/>
</dbReference>
<dbReference type="InterPro" id="IPR036390">
    <property type="entry name" value="WH_DNA-bd_sf"/>
</dbReference>
<gene>
    <name evidence="3" type="ORF">C498_06048</name>
</gene>
<organism evidence="3 4">
    <name type="scientific">Haloferax volcanii (strain ATCC 29605 / DSM 3757 / JCM 8879 / NBRC 14742 / NCIMB 2012 / VKM B-1768 / DS2)</name>
    <name type="common">Halobacterium volcanii</name>
    <dbReference type="NCBI Taxonomy" id="309800"/>
    <lineage>
        <taxon>Archaea</taxon>
        <taxon>Methanobacteriati</taxon>
        <taxon>Methanobacteriota</taxon>
        <taxon>Stenosarchaea group</taxon>
        <taxon>Halobacteria</taxon>
        <taxon>Halobacteriales</taxon>
        <taxon>Haloferacaceae</taxon>
        <taxon>Haloferax</taxon>
    </lineage>
</organism>
<dbReference type="PATRIC" id="fig|309800.29.peg.1178"/>
<dbReference type="InterPro" id="IPR036388">
    <property type="entry name" value="WH-like_DNA-bd_sf"/>
</dbReference>
<evidence type="ECO:0000313" key="4">
    <source>
        <dbReference type="Proteomes" id="UP000011532"/>
    </source>
</evidence>
<evidence type="ECO:0000313" key="3">
    <source>
        <dbReference type="EMBL" id="ELY33744.1"/>
    </source>
</evidence>
<dbReference type="AlphaFoldDB" id="L9V9I5"/>
<proteinExistence type="predicted"/>
<evidence type="ECO:0000259" key="2">
    <source>
        <dbReference type="SMART" id="SM00418"/>
    </source>
</evidence>
<dbReference type="Gene3D" id="1.10.10.10">
    <property type="entry name" value="Winged helix-like DNA-binding domain superfamily/Winged helix DNA-binding domain"/>
    <property type="match status" value="1"/>
</dbReference>
<sequence>MFGMVDTYRAGKQSSRAYQSESTAIGSTAPTLVPHDFHTPRRCIGNRTDGARVAAEQSTLTQMSTNPLSDALEPDFETVFAALTSPQCRAVLRRLDGPMTASDIAAACDLPRSTVYRKLEQMVEAGLLEKRDRGRDAARYALGFEEVVVTREPGDLSLSVSSPSRSASDQLSTMWSAVSDQADD</sequence>
<name>L9V9I5_HALVD</name>
<feature type="compositionally biased region" description="Polar residues" evidence="1">
    <location>
        <begin position="169"/>
        <end position="184"/>
    </location>
</feature>
<evidence type="ECO:0000256" key="1">
    <source>
        <dbReference type="SAM" id="MobiDB-lite"/>
    </source>
</evidence>
<dbReference type="SUPFAM" id="SSF46785">
    <property type="entry name" value="Winged helix' DNA-binding domain"/>
    <property type="match status" value="1"/>
</dbReference>
<dbReference type="Proteomes" id="UP000011532">
    <property type="component" value="Unassembled WGS sequence"/>
</dbReference>